<reference evidence="2 3" key="1">
    <citation type="submission" date="2022-09" db="EMBL/GenBank/DDBJ databases">
        <title>Enrichment on poylsaccharides allowed isolation of novel metabolic and taxonomic groups of Haloarchaea.</title>
        <authorList>
            <person name="Sorokin D.Y."/>
            <person name="Elcheninov A.G."/>
            <person name="Khizhniak T.V."/>
            <person name="Kolganova T.V."/>
            <person name="Kublanov I.V."/>
        </authorList>
    </citation>
    <scope>NUCLEOTIDE SEQUENCE [LARGE SCALE GENOMIC DNA]</scope>
    <source>
        <strain evidence="2 3">AArc-m2/3/4</strain>
    </source>
</reference>
<organism evidence="2 3">
    <name type="scientific">Natronoglomus mannanivorans</name>
    <dbReference type="NCBI Taxonomy" id="2979990"/>
    <lineage>
        <taxon>Archaea</taxon>
        <taxon>Methanobacteriati</taxon>
        <taxon>Methanobacteriota</taxon>
        <taxon>Stenosarchaea group</taxon>
        <taxon>Halobacteria</taxon>
        <taxon>Halobacteriales</taxon>
        <taxon>Natrialbaceae</taxon>
        <taxon>Natronoglomus</taxon>
    </lineage>
</organism>
<dbReference type="Pfam" id="PF20108">
    <property type="entry name" value="DUF6498"/>
    <property type="match status" value="1"/>
</dbReference>
<keyword evidence="1" id="KW-0472">Membrane</keyword>
<dbReference type="EMBL" id="JAOPKB010000004">
    <property type="protein sequence ID" value="MCU4973126.1"/>
    <property type="molecule type" value="Genomic_DNA"/>
</dbReference>
<gene>
    <name evidence="2" type="ORF">OB955_10265</name>
</gene>
<keyword evidence="3" id="KW-1185">Reference proteome</keyword>
<feature type="transmembrane region" description="Helical" evidence="1">
    <location>
        <begin position="99"/>
        <end position="118"/>
    </location>
</feature>
<evidence type="ECO:0000313" key="2">
    <source>
        <dbReference type="EMBL" id="MCU4973126.1"/>
    </source>
</evidence>
<keyword evidence="1" id="KW-0812">Transmembrane</keyword>
<feature type="transmembrane region" description="Helical" evidence="1">
    <location>
        <begin position="130"/>
        <end position="149"/>
    </location>
</feature>
<proteinExistence type="predicted"/>
<comment type="caution">
    <text evidence="2">The sequence shown here is derived from an EMBL/GenBank/DDBJ whole genome shotgun (WGS) entry which is preliminary data.</text>
</comment>
<keyword evidence="1" id="KW-1133">Transmembrane helix</keyword>
<sequence>MHSSRTDSRMAIVGLVLANLVPLVGVVGFGWTLHSILVIYWLESGVLGAAYVAKIRRAEGEDDPDELPEWEFSGFGESETKSLTDLVGTSNRRIVSQFVQFYMVFWLFHGVFVLYGLPNEYPSLEVASPSVVAVAAVGFTVSHAVSYRIKYLGAREYERNGPVTLMGEPLHRSFVLHVTIVFAGIPIELAGSPAGAVGLLVVLKTYFDLEAHRREHERAQRPPSTSSAS</sequence>
<feature type="transmembrane region" description="Helical" evidence="1">
    <location>
        <begin position="12"/>
        <end position="31"/>
    </location>
</feature>
<protein>
    <submittedName>
        <fullName evidence="2">DUF6498-containing protein</fullName>
    </submittedName>
</protein>
<evidence type="ECO:0000256" key="1">
    <source>
        <dbReference type="SAM" id="Phobius"/>
    </source>
</evidence>
<dbReference type="Proteomes" id="UP001320972">
    <property type="component" value="Unassembled WGS sequence"/>
</dbReference>
<evidence type="ECO:0000313" key="3">
    <source>
        <dbReference type="Proteomes" id="UP001320972"/>
    </source>
</evidence>
<dbReference type="RefSeq" id="WP_338007770.1">
    <property type="nucleotide sequence ID" value="NZ_JAOPKB010000004.1"/>
</dbReference>
<feature type="transmembrane region" description="Helical" evidence="1">
    <location>
        <begin position="37"/>
        <end position="53"/>
    </location>
</feature>
<accession>A0ABT2QDZ0</accession>
<name>A0ABT2QDZ0_9EURY</name>
<dbReference type="InterPro" id="IPR045466">
    <property type="entry name" value="DUF6498"/>
</dbReference>